<dbReference type="PANTHER" id="PTHR28624:SF1">
    <property type="entry name" value="MITOCHONDRIAL POTASSIUM CHANNEL"/>
    <property type="match status" value="1"/>
</dbReference>
<dbReference type="Ensembl" id="ENSXETT00000109468">
    <property type="protein sequence ID" value="ENSXETP00000115437"/>
    <property type="gene ID" value="ENSXETG00000047207"/>
</dbReference>
<name>A0A803K582_XENTR</name>
<keyword evidence="4 5" id="KW-0238">DNA-binding</keyword>
<proteinExistence type="predicted"/>
<protein>
    <recommendedName>
        <fullName evidence="6">THAP-type domain-containing protein</fullName>
    </recommendedName>
</protein>
<evidence type="ECO:0000313" key="7">
    <source>
        <dbReference type="Ensembl" id="ENSXETP00000115437"/>
    </source>
</evidence>
<dbReference type="InterPro" id="IPR037660">
    <property type="entry name" value="CCDC51"/>
</dbReference>
<keyword evidence="1" id="KW-0479">Metal-binding</keyword>
<dbReference type="SUPFAM" id="SSF57716">
    <property type="entry name" value="Glucocorticoid receptor-like (DNA-binding domain)"/>
    <property type="match status" value="1"/>
</dbReference>
<evidence type="ECO:0000259" key="6">
    <source>
        <dbReference type="PROSITE" id="PS50950"/>
    </source>
</evidence>
<accession>A0A803K582</accession>
<evidence type="ECO:0000256" key="2">
    <source>
        <dbReference type="ARBA" id="ARBA00022771"/>
    </source>
</evidence>
<organism evidence="7">
    <name type="scientific">Xenopus tropicalis</name>
    <name type="common">Western clawed frog</name>
    <name type="synonym">Silurana tropicalis</name>
    <dbReference type="NCBI Taxonomy" id="8364"/>
    <lineage>
        <taxon>Eukaryota</taxon>
        <taxon>Metazoa</taxon>
        <taxon>Chordata</taxon>
        <taxon>Craniata</taxon>
        <taxon>Vertebrata</taxon>
        <taxon>Euteleostomi</taxon>
        <taxon>Amphibia</taxon>
        <taxon>Batrachia</taxon>
        <taxon>Anura</taxon>
        <taxon>Pipoidea</taxon>
        <taxon>Pipidae</taxon>
        <taxon>Xenopodinae</taxon>
        <taxon>Xenopus</taxon>
        <taxon>Silurana</taxon>
    </lineage>
</organism>
<reference evidence="7" key="1">
    <citation type="journal article" date="2010" name="Science">
        <title>The genome of the Western clawed frog Xenopus tropicalis.</title>
        <authorList>
            <person name="Hellsten U."/>
            <person name="Harland R.M."/>
            <person name="Gilchrist M.J."/>
            <person name="Hendrix D."/>
            <person name="Jurka J."/>
            <person name="Kapitonov V."/>
            <person name="Ovcharenko I."/>
            <person name="Putnam N.H."/>
            <person name="Shu S."/>
            <person name="Taher L."/>
            <person name="Blitz I.L."/>
            <person name="Blumberg B."/>
            <person name="Dichmann D.S."/>
            <person name="Dubchak I."/>
            <person name="Amaya E."/>
            <person name="Detter J.C."/>
            <person name="Fletcher R."/>
            <person name="Gerhard D.S."/>
            <person name="Goodstein D."/>
            <person name="Graves T."/>
            <person name="Grigoriev I.V."/>
            <person name="Grimwood J."/>
            <person name="Kawashima T."/>
            <person name="Lindquist E."/>
            <person name="Lucas S.M."/>
            <person name="Mead P.E."/>
            <person name="Mitros T."/>
            <person name="Ogino H."/>
            <person name="Ohta Y."/>
            <person name="Poliakov A.V."/>
            <person name="Pollet N."/>
            <person name="Robert J."/>
            <person name="Salamov A."/>
            <person name="Sater A.K."/>
            <person name="Schmutz J."/>
            <person name="Terry A."/>
            <person name="Vize P.D."/>
            <person name="Warren W.C."/>
            <person name="Wells D."/>
            <person name="Wills A."/>
            <person name="Wilson R.K."/>
            <person name="Zimmerman L.B."/>
            <person name="Zorn A.M."/>
            <person name="Grainger R."/>
            <person name="Grammer T."/>
            <person name="Khokha M.K."/>
            <person name="Richardson P.M."/>
            <person name="Rokhsar D.S."/>
        </authorList>
    </citation>
    <scope>NUCLEOTIDE SEQUENCE [LARGE SCALE GENOMIC DNA]</scope>
    <source>
        <strain evidence="7">Nigerian</strain>
    </source>
</reference>
<dbReference type="PROSITE" id="PS50950">
    <property type="entry name" value="ZF_THAP"/>
    <property type="match status" value="1"/>
</dbReference>
<sequence length="717" mass="81602">MPSCIVKGCSTWTGQREKNPSIILHSFPKNIEQIKKWLAQTGQFCDDIDAKAEEILKGKSNNRFRMCSRHFSRDSYIAKGVKIQLKPNAVPTIFNIVTPDTSIAILHDIPSAKRRRVEDEPSTSSCTVRIISRSVTVATQTDQKIFTCDSSDIEVQTGSHYVNADAWKIRNDHRYSTCFSTPVKENQESKNVPISHSTPIAEEVEESVSFMDDPKDLTYNLSKSSQSKSLIYCSSESDCDDSIHRQVDTVRERKFIVFEHCLDILFHLVRCQYQIENCCDAPVVEIKKKIDGSQLSVKLTCPNGHQALFWRSQPVIKSTSAGNVLMAASVLLSGSSFRKVHEMYSILGVSTISHTTFYNYQRAYLFPSIDYHWQQETNNIRKEIGNNEVVIAGDGQFDSPGHSAKYCIYSLMDVLSKKIISYTIEQLGPGKNSYNLEKESFQSCLDGLLADNVNVKIVATDRHSVIRNVMSTKYENIDHQFDVWHLCKSLNKKLMAASKKKNCGDISKWISSITNHLWWCSQTCDQNVEVLLSKWKSLMFHISNVHTFPKLEHYKKCIHPKISRKEVRKAPWIKPGDPAHATLASIVNSKYLLKDMHHIEKFCHTGDLENFHSKVLKYRLKRIAFKIDAMHARTVLAILSHNRNVNRPQATVKCAKKSTLPVGSKRYKFVFPKHKKNWVTRAIYEEVVDDHLLDIAGDSLKILSGEESIGNGLSEVY</sequence>
<dbReference type="PANTHER" id="PTHR28624">
    <property type="entry name" value="COILED-COIL DOMAIN-CONTAINING PROTEIN 51"/>
    <property type="match status" value="1"/>
</dbReference>
<dbReference type="InParanoid" id="A0A803K582"/>
<evidence type="ECO:0000256" key="1">
    <source>
        <dbReference type="ARBA" id="ARBA00022723"/>
    </source>
</evidence>
<dbReference type="GO" id="GO:0008270">
    <property type="term" value="F:zinc ion binding"/>
    <property type="evidence" value="ECO:0007669"/>
    <property type="project" value="UniProtKB-KW"/>
</dbReference>
<evidence type="ECO:0000256" key="4">
    <source>
        <dbReference type="ARBA" id="ARBA00023125"/>
    </source>
</evidence>
<dbReference type="SMART" id="SM00692">
    <property type="entry name" value="DM3"/>
    <property type="match status" value="1"/>
</dbReference>
<dbReference type="AlphaFoldDB" id="A0A803K582"/>
<dbReference type="InterPro" id="IPR006612">
    <property type="entry name" value="THAP_Znf"/>
</dbReference>
<dbReference type="GO" id="GO:0003677">
    <property type="term" value="F:DNA binding"/>
    <property type="evidence" value="ECO:0007669"/>
    <property type="project" value="UniProtKB-UniRule"/>
</dbReference>
<keyword evidence="3" id="KW-0862">Zinc</keyword>
<evidence type="ECO:0000256" key="5">
    <source>
        <dbReference type="PROSITE-ProRule" id="PRU00309"/>
    </source>
</evidence>
<reference evidence="7" key="2">
    <citation type="submission" date="2021-03" db="UniProtKB">
        <authorList>
            <consortium name="Ensembl"/>
        </authorList>
    </citation>
    <scope>IDENTIFICATION</scope>
</reference>
<dbReference type="Pfam" id="PF05485">
    <property type="entry name" value="THAP"/>
    <property type="match status" value="1"/>
</dbReference>
<dbReference type="SMART" id="SM00980">
    <property type="entry name" value="THAP"/>
    <property type="match status" value="1"/>
</dbReference>
<dbReference type="GeneTree" id="ENSGT00940000164945"/>
<evidence type="ECO:0000256" key="3">
    <source>
        <dbReference type="ARBA" id="ARBA00022833"/>
    </source>
</evidence>
<feature type="domain" description="THAP-type" evidence="6">
    <location>
        <begin position="1"/>
        <end position="94"/>
    </location>
</feature>
<keyword evidence="2 5" id="KW-0863">Zinc-finger</keyword>